<reference evidence="1 2" key="1">
    <citation type="journal article" date="2021" name="BMC Biol.">
        <title>Horizontally acquired antibacterial genes associated with adaptive radiation of ladybird beetles.</title>
        <authorList>
            <person name="Li H.S."/>
            <person name="Tang X.F."/>
            <person name="Huang Y.H."/>
            <person name="Xu Z.Y."/>
            <person name="Chen M.L."/>
            <person name="Du X.Y."/>
            <person name="Qiu B.Y."/>
            <person name="Chen P.T."/>
            <person name="Zhang W."/>
            <person name="Slipinski A."/>
            <person name="Escalona H.E."/>
            <person name="Waterhouse R.M."/>
            <person name="Zwick A."/>
            <person name="Pang H."/>
        </authorList>
    </citation>
    <scope>NUCLEOTIDE SEQUENCE [LARGE SCALE GENOMIC DNA]</scope>
    <source>
        <strain evidence="1">SYSU2018</strain>
    </source>
</reference>
<dbReference type="AlphaFoldDB" id="A0ABD2P8A4"/>
<evidence type="ECO:0000313" key="2">
    <source>
        <dbReference type="Proteomes" id="UP001516400"/>
    </source>
</evidence>
<evidence type="ECO:0000313" key="1">
    <source>
        <dbReference type="EMBL" id="KAL3286700.1"/>
    </source>
</evidence>
<dbReference type="Pfam" id="PF12259">
    <property type="entry name" value="Baculo_F"/>
    <property type="match status" value="1"/>
</dbReference>
<dbReference type="Proteomes" id="UP001516400">
    <property type="component" value="Unassembled WGS sequence"/>
</dbReference>
<gene>
    <name evidence="1" type="ORF">HHI36_001195</name>
</gene>
<feature type="non-terminal residue" evidence="1">
    <location>
        <position position="173"/>
    </location>
</feature>
<dbReference type="EMBL" id="JABFTP020000185">
    <property type="protein sequence ID" value="KAL3286700.1"/>
    <property type="molecule type" value="Genomic_DNA"/>
</dbReference>
<sequence length="173" mass="20274">ILNEKIRTKRGLINVGGKISKSLFGTLDSDDEELYKNYFTSIEKNENVLMRIREEIAMIVNKLKNKYIEKFHKLSDNLKLLQIVPSIQEIVQMRLLTFELKDIKNVLDEIKTAEIMHNNQIRENIIKTRDIIFGTALESITWLAKRRLLRNEIFCEACDIDMSFIKRSSIKNG</sequence>
<protein>
    <submittedName>
        <fullName evidence="1">Uncharacterized protein</fullName>
    </submittedName>
</protein>
<comment type="caution">
    <text evidence="1">The sequence shown here is derived from an EMBL/GenBank/DDBJ whole genome shotgun (WGS) entry which is preliminary data.</text>
</comment>
<organism evidence="1 2">
    <name type="scientific">Cryptolaemus montrouzieri</name>
    <dbReference type="NCBI Taxonomy" id="559131"/>
    <lineage>
        <taxon>Eukaryota</taxon>
        <taxon>Metazoa</taxon>
        <taxon>Ecdysozoa</taxon>
        <taxon>Arthropoda</taxon>
        <taxon>Hexapoda</taxon>
        <taxon>Insecta</taxon>
        <taxon>Pterygota</taxon>
        <taxon>Neoptera</taxon>
        <taxon>Endopterygota</taxon>
        <taxon>Coleoptera</taxon>
        <taxon>Polyphaga</taxon>
        <taxon>Cucujiformia</taxon>
        <taxon>Coccinelloidea</taxon>
        <taxon>Coccinellidae</taxon>
        <taxon>Scymninae</taxon>
        <taxon>Scymnini</taxon>
        <taxon>Cryptolaemus</taxon>
    </lineage>
</organism>
<keyword evidence="2" id="KW-1185">Reference proteome</keyword>
<feature type="non-terminal residue" evidence="1">
    <location>
        <position position="1"/>
    </location>
</feature>
<dbReference type="InterPro" id="IPR022048">
    <property type="entry name" value="Envelope_fusion-like"/>
</dbReference>
<proteinExistence type="predicted"/>
<name>A0ABD2P8A4_9CUCU</name>
<accession>A0ABD2P8A4</accession>